<keyword evidence="3" id="KW-1133">Transmembrane helix</keyword>
<keyword evidence="1" id="KW-0488">Methylation</keyword>
<feature type="region of interest" description="Disordered" evidence="2">
    <location>
        <begin position="116"/>
        <end position="138"/>
    </location>
</feature>
<feature type="transmembrane region" description="Helical" evidence="3">
    <location>
        <begin position="21"/>
        <end position="40"/>
    </location>
</feature>
<dbReference type="RefSeq" id="WP_089839716.1">
    <property type="nucleotide sequence ID" value="NZ_FOZL01000001.1"/>
</dbReference>
<dbReference type="PRINTS" id="PR00813">
    <property type="entry name" value="BCTERIALGSPG"/>
</dbReference>
<keyword evidence="3" id="KW-0812">Transmembrane</keyword>
<dbReference type="STRING" id="474950.SAMN05421771_2806"/>
<dbReference type="AlphaFoldDB" id="A0A1I6MJP0"/>
<proteinExistence type="predicted"/>
<reference evidence="4 5" key="1">
    <citation type="submission" date="2016-10" db="EMBL/GenBank/DDBJ databases">
        <authorList>
            <person name="de Groot N.N."/>
        </authorList>
    </citation>
    <scope>NUCLEOTIDE SEQUENCE [LARGE SCALE GENOMIC DNA]</scope>
    <source>
        <strain evidence="4 5">DSM 21001</strain>
    </source>
</reference>
<protein>
    <submittedName>
        <fullName evidence="4">Type II secretion system protein G (GspG)</fullName>
    </submittedName>
</protein>
<accession>A0A1I6MJP0</accession>
<evidence type="ECO:0000256" key="1">
    <source>
        <dbReference type="ARBA" id="ARBA00022481"/>
    </source>
</evidence>
<evidence type="ECO:0000313" key="5">
    <source>
        <dbReference type="Proteomes" id="UP000199024"/>
    </source>
</evidence>
<organism evidence="4 5">
    <name type="scientific">Granulicella pectinivorans</name>
    <dbReference type="NCBI Taxonomy" id="474950"/>
    <lineage>
        <taxon>Bacteria</taxon>
        <taxon>Pseudomonadati</taxon>
        <taxon>Acidobacteriota</taxon>
        <taxon>Terriglobia</taxon>
        <taxon>Terriglobales</taxon>
        <taxon>Acidobacteriaceae</taxon>
        <taxon>Granulicella</taxon>
    </lineage>
</organism>
<feature type="compositionally biased region" description="Polar residues" evidence="2">
    <location>
        <begin position="124"/>
        <end position="138"/>
    </location>
</feature>
<dbReference type="OrthoDB" id="9795612at2"/>
<dbReference type="Pfam" id="PF07963">
    <property type="entry name" value="N_methyl"/>
    <property type="match status" value="1"/>
</dbReference>
<evidence type="ECO:0000256" key="2">
    <source>
        <dbReference type="SAM" id="MobiDB-lite"/>
    </source>
</evidence>
<sequence length="138" mass="14935">MVEKNKPNRCAPDSGFTLLELLIVMTIISLLAAIAVPAYVANVRAAREAVLKEDLHTLRVSIDSYTVDKQKGPTTLDDVVTAGYIRSMPKDPITQRTDSWVTAQCDAVSSVDQTDPGICDVHSGAQQPSSDGSPYNTW</sequence>
<dbReference type="EMBL" id="FOZL01000001">
    <property type="protein sequence ID" value="SFS15903.1"/>
    <property type="molecule type" value="Genomic_DNA"/>
</dbReference>
<keyword evidence="3" id="KW-0472">Membrane</keyword>
<dbReference type="PANTHER" id="PTHR30093:SF47">
    <property type="entry name" value="TYPE IV PILUS NON-CORE MINOR PILIN PILE"/>
    <property type="match status" value="1"/>
</dbReference>
<dbReference type="Proteomes" id="UP000199024">
    <property type="component" value="Unassembled WGS sequence"/>
</dbReference>
<dbReference type="Gene3D" id="3.30.700.10">
    <property type="entry name" value="Glycoprotein, Type 4 Pilin"/>
    <property type="match status" value="1"/>
</dbReference>
<dbReference type="InterPro" id="IPR012902">
    <property type="entry name" value="N_methyl_site"/>
</dbReference>
<evidence type="ECO:0000313" key="4">
    <source>
        <dbReference type="EMBL" id="SFS15903.1"/>
    </source>
</evidence>
<dbReference type="NCBIfam" id="TIGR02532">
    <property type="entry name" value="IV_pilin_GFxxxE"/>
    <property type="match status" value="1"/>
</dbReference>
<dbReference type="GO" id="GO:0015627">
    <property type="term" value="C:type II protein secretion system complex"/>
    <property type="evidence" value="ECO:0007669"/>
    <property type="project" value="InterPro"/>
</dbReference>
<gene>
    <name evidence="4" type="ORF">SAMN05421771_2806</name>
</gene>
<keyword evidence="5" id="KW-1185">Reference proteome</keyword>
<dbReference type="PANTHER" id="PTHR30093">
    <property type="entry name" value="GENERAL SECRETION PATHWAY PROTEIN G"/>
    <property type="match status" value="1"/>
</dbReference>
<dbReference type="InterPro" id="IPR045584">
    <property type="entry name" value="Pilin-like"/>
</dbReference>
<dbReference type="PROSITE" id="PS00409">
    <property type="entry name" value="PROKAR_NTER_METHYL"/>
    <property type="match status" value="1"/>
</dbReference>
<dbReference type="GO" id="GO:0015628">
    <property type="term" value="P:protein secretion by the type II secretion system"/>
    <property type="evidence" value="ECO:0007669"/>
    <property type="project" value="InterPro"/>
</dbReference>
<name>A0A1I6MJP0_9BACT</name>
<evidence type="ECO:0000256" key="3">
    <source>
        <dbReference type="SAM" id="Phobius"/>
    </source>
</evidence>
<dbReference type="InterPro" id="IPR000983">
    <property type="entry name" value="Bac_GSPG_pilin"/>
</dbReference>
<dbReference type="SUPFAM" id="SSF54523">
    <property type="entry name" value="Pili subunits"/>
    <property type="match status" value="1"/>
</dbReference>